<evidence type="ECO:0000313" key="4">
    <source>
        <dbReference type="EMBL" id="CAK4032523.1"/>
    </source>
</evidence>
<dbReference type="Pfam" id="PF08487">
    <property type="entry name" value="VIT"/>
    <property type="match status" value="1"/>
</dbReference>
<proteinExistence type="predicted"/>
<feature type="domain" description="VWFA" evidence="2">
    <location>
        <begin position="291"/>
        <end position="461"/>
    </location>
</feature>
<reference evidence="4" key="1">
    <citation type="submission" date="2023-11" db="EMBL/GenBank/DDBJ databases">
        <authorList>
            <person name="Alioto T."/>
            <person name="Alioto T."/>
            <person name="Gomez Garrido J."/>
        </authorList>
    </citation>
    <scope>NUCLEOTIDE SEQUENCE</scope>
</reference>
<protein>
    <submittedName>
        <fullName evidence="4">Uncharacterized protein</fullName>
    </submittedName>
</protein>
<dbReference type="SMART" id="SM00327">
    <property type="entry name" value="VWA"/>
    <property type="match status" value="1"/>
</dbReference>
<dbReference type="AlphaFoldDB" id="A0AAI8Z4Z2"/>
<organism evidence="4 5">
    <name type="scientific">Lecanosticta acicola</name>
    <dbReference type="NCBI Taxonomy" id="111012"/>
    <lineage>
        <taxon>Eukaryota</taxon>
        <taxon>Fungi</taxon>
        <taxon>Dikarya</taxon>
        <taxon>Ascomycota</taxon>
        <taxon>Pezizomycotina</taxon>
        <taxon>Dothideomycetes</taxon>
        <taxon>Dothideomycetidae</taxon>
        <taxon>Mycosphaerellales</taxon>
        <taxon>Mycosphaerellaceae</taxon>
        <taxon>Lecanosticta</taxon>
    </lineage>
</organism>
<evidence type="ECO:0000256" key="1">
    <source>
        <dbReference type="SAM" id="MobiDB-lite"/>
    </source>
</evidence>
<dbReference type="InterPro" id="IPR002035">
    <property type="entry name" value="VWF_A"/>
</dbReference>
<dbReference type="PANTHER" id="PTHR45737:SF6">
    <property type="entry name" value="VON WILLEBRAND FACTOR A DOMAIN-CONTAINING PROTEIN 5A"/>
    <property type="match status" value="1"/>
</dbReference>
<dbReference type="SMART" id="SM00609">
    <property type="entry name" value="VIT"/>
    <property type="match status" value="1"/>
</dbReference>
<evidence type="ECO:0000259" key="3">
    <source>
        <dbReference type="PROSITE" id="PS51468"/>
    </source>
</evidence>
<keyword evidence="5" id="KW-1185">Reference proteome</keyword>
<dbReference type="InterPro" id="IPR013694">
    <property type="entry name" value="VIT"/>
</dbReference>
<dbReference type="InterPro" id="IPR036465">
    <property type="entry name" value="vWFA_dom_sf"/>
</dbReference>
<feature type="domain" description="VIT" evidence="3">
    <location>
        <begin position="18"/>
        <end position="147"/>
    </location>
</feature>
<dbReference type="Proteomes" id="UP001296104">
    <property type="component" value="Unassembled WGS sequence"/>
</dbReference>
<dbReference type="PANTHER" id="PTHR45737">
    <property type="entry name" value="VON WILLEBRAND FACTOR A DOMAIN-CONTAINING PROTEIN 5A"/>
    <property type="match status" value="1"/>
</dbReference>
<dbReference type="PROSITE" id="PS50234">
    <property type="entry name" value="VWFA"/>
    <property type="match status" value="1"/>
</dbReference>
<gene>
    <name evidence="4" type="ORF">LECACI_7A007681</name>
</gene>
<dbReference type="Pfam" id="PF13768">
    <property type="entry name" value="VWA_3"/>
    <property type="match status" value="1"/>
</dbReference>
<dbReference type="PROSITE" id="PS51468">
    <property type="entry name" value="VIT"/>
    <property type="match status" value="1"/>
</dbReference>
<accession>A0AAI8Z4Z2</accession>
<name>A0AAI8Z4Z2_9PEZI</name>
<comment type="caution">
    <text evidence="4">The sequence shown here is derived from an EMBL/GenBank/DDBJ whole genome shotgun (WGS) entry which is preliminary data.</text>
</comment>
<sequence length="1014" mass="109532">MARTNQFAHGTYTYNHVCGCYFSGQFGNRSYFPQVRLESHATINPVCFTTELTQTFHNPNSEEIPQCRYTFPLFDGVAVNGYTISYADKVLRGIVKQKDVAKQTYQAAVDRGETAGLLESLPAGVFGVTLGNVPPKTDIIVQIAYCGELKHDAGIDGLRYMLPNSIAPRYGNYPGQVLQSNTVNQGGIKITVDVDMAKSTIWKAQSPSHPIALSMGELSTSPQGSAFSPSRASVTLTQGSTELDDDFILQLVIDEISKPQAIVETHPALPEQRAIMTTLVPKFVLEPAHPEIIFIADQSGSMRGTKNQALVSALKVFLKSLPLGVRFNICAFGSAFQFLWPKSQAYSEDSLQAAIDYVDSFAAHYGGTEILKPIKAAFERHLSDLPLEVMLLTDGEIWGEDHVFSYINEQIGKGVDARVFALGIGQDVSHTLVEGVARAGNGFAQFVTEDEEIDQKVIRMLKGALYAHTTDYSLEVTYGNDSTSGTDDDFEIIEKVNDCLVIDEPAVASKRSQDQAAGQQPKSFFDISADLDKPTKIEANSANRYAHLPSIDFPKVLQAPSKIPSLFPFDRTTAYLLLGPKSTQKNILSVTLRALSPEGPLELTIPIEGHQVGTSIHQLAARRAIQDLQEGRGWLQSAKIWENASVKEKFESRFDEIVERECVRLGEKFQVASKWTSFVAAQDHAQGELQGPDVEEEIAPGASGPRRGKHLTNARKTLPFAAFGGSSCVPQAPALAAPPFPPSAAAPPPYSGMPVAARMPNSPFACFGNASSVPQAPALAAPPATPSAAALPQHQQMPSAARMHNSPFTLFGNSSSVRQAPALAAPPVPPSAAAPPPYLPMAMAACMPMPAQFDVDLMLDTSKKKKRGGLAARTPLARRAARVSAPAPAVHDFRADFPAAPSTEGVPNPHGPTMHKLIGLQTFSGAWVWNEEFLDLIVHGGDDKDGQNIDRTKFGNDADSTATALAIAFLEQFLSEKKDVWEMVASKARGWLAKQLGVNAAKVEELVRVAAGYL</sequence>
<dbReference type="SUPFAM" id="SSF53300">
    <property type="entry name" value="vWA-like"/>
    <property type="match status" value="1"/>
</dbReference>
<evidence type="ECO:0000259" key="2">
    <source>
        <dbReference type="PROSITE" id="PS50234"/>
    </source>
</evidence>
<evidence type="ECO:0000313" key="5">
    <source>
        <dbReference type="Proteomes" id="UP001296104"/>
    </source>
</evidence>
<dbReference type="EMBL" id="CAVMBE010000065">
    <property type="protein sequence ID" value="CAK4032523.1"/>
    <property type="molecule type" value="Genomic_DNA"/>
</dbReference>
<dbReference type="Gene3D" id="3.40.50.410">
    <property type="entry name" value="von Willebrand factor, type A domain"/>
    <property type="match status" value="1"/>
</dbReference>
<feature type="region of interest" description="Disordered" evidence="1">
    <location>
        <begin position="792"/>
        <end position="812"/>
    </location>
</feature>